<dbReference type="AlphaFoldDB" id="A0A0B1S2C1"/>
<evidence type="ECO:0000313" key="3">
    <source>
        <dbReference type="Proteomes" id="UP000053660"/>
    </source>
</evidence>
<feature type="non-terminal residue" evidence="2">
    <location>
        <position position="1"/>
    </location>
</feature>
<organism evidence="2 3">
    <name type="scientific">Oesophagostomum dentatum</name>
    <name type="common">Nodular worm</name>
    <dbReference type="NCBI Taxonomy" id="61180"/>
    <lineage>
        <taxon>Eukaryota</taxon>
        <taxon>Metazoa</taxon>
        <taxon>Ecdysozoa</taxon>
        <taxon>Nematoda</taxon>
        <taxon>Chromadorea</taxon>
        <taxon>Rhabditida</taxon>
        <taxon>Rhabditina</taxon>
        <taxon>Rhabditomorpha</taxon>
        <taxon>Strongyloidea</taxon>
        <taxon>Strongylidae</taxon>
        <taxon>Oesophagostomum</taxon>
    </lineage>
</organism>
<reference evidence="2 3" key="1">
    <citation type="submission" date="2014-03" db="EMBL/GenBank/DDBJ databases">
        <title>Draft genome of the hookworm Oesophagostomum dentatum.</title>
        <authorList>
            <person name="Mitreva M."/>
        </authorList>
    </citation>
    <scope>NUCLEOTIDE SEQUENCE [LARGE SCALE GENOMIC DNA]</scope>
    <source>
        <strain evidence="2 3">OD-Hann</strain>
    </source>
</reference>
<gene>
    <name evidence="2" type="ORF">OESDEN_23000</name>
</gene>
<evidence type="ECO:0000256" key="1">
    <source>
        <dbReference type="SAM" id="MobiDB-lite"/>
    </source>
</evidence>
<proteinExistence type="predicted"/>
<evidence type="ECO:0000313" key="2">
    <source>
        <dbReference type="EMBL" id="KHJ77380.1"/>
    </source>
</evidence>
<keyword evidence="3" id="KW-1185">Reference proteome</keyword>
<dbReference type="Proteomes" id="UP000053660">
    <property type="component" value="Unassembled WGS sequence"/>
</dbReference>
<feature type="region of interest" description="Disordered" evidence="1">
    <location>
        <begin position="56"/>
        <end position="81"/>
    </location>
</feature>
<protein>
    <submittedName>
        <fullName evidence="2">Uncharacterized protein</fullName>
    </submittedName>
</protein>
<dbReference type="EMBL" id="KN610820">
    <property type="protein sequence ID" value="KHJ77380.1"/>
    <property type="molecule type" value="Genomic_DNA"/>
</dbReference>
<sequence>YKKAAARSLFSGSPIKPPAPAQLKIIVTVQRVPLPTSSSRKLHFLKGYQFQPLVGGGEGEQPVHTLKPGDEIGNTPGVKPG</sequence>
<name>A0A0B1S2C1_OESDE</name>
<accession>A0A0B1S2C1</accession>